<evidence type="ECO:0000256" key="4">
    <source>
        <dbReference type="RuleBase" id="RU367011"/>
    </source>
</evidence>
<dbReference type="PROSITE" id="PS51144">
    <property type="entry name" value="ALPHA_CA_2"/>
    <property type="match status" value="1"/>
</dbReference>
<name>A0A9Q0XHQ3_9SAUR</name>
<dbReference type="InterPro" id="IPR018338">
    <property type="entry name" value="Carbonic_anhydrase_a-class_CS"/>
</dbReference>
<dbReference type="InterPro" id="IPR001148">
    <property type="entry name" value="CA_dom"/>
</dbReference>
<dbReference type="Gene3D" id="3.10.200.10">
    <property type="entry name" value="Alpha carbonic anhydrase"/>
    <property type="match status" value="1"/>
</dbReference>
<dbReference type="GO" id="GO:0004089">
    <property type="term" value="F:carbonate dehydratase activity"/>
    <property type="evidence" value="ECO:0007669"/>
    <property type="project" value="UniProtKB-UniRule"/>
</dbReference>
<dbReference type="InterPro" id="IPR023561">
    <property type="entry name" value="Carbonic_anhydrase_a-class"/>
</dbReference>
<gene>
    <name evidence="6" type="ORF">JRQ81_006056</name>
</gene>
<feature type="domain" description="Alpha-carbonic anhydrase" evidence="5">
    <location>
        <begin position="1"/>
        <end position="207"/>
    </location>
</feature>
<dbReference type="AlphaFoldDB" id="A0A9Q0XHQ3"/>
<evidence type="ECO:0000256" key="3">
    <source>
        <dbReference type="ARBA" id="ARBA00022833"/>
    </source>
</evidence>
<comment type="caution">
    <text evidence="6">The sequence shown here is derived from an EMBL/GenBank/DDBJ whole genome shotgun (WGS) entry which is preliminary data.</text>
</comment>
<dbReference type="InterPro" id="IPR036398">
    <property type="entry name" value="CA_dom_sf"/>
</dbReference>
<comment type="similarity">
    <text evidence="1 4">Belongs to the alpha-carbonic anhydrase family.</text>
</comment>
<feature type="chain" id="PRO_5040527919" description="Carbonic anhydrase" evidence="4">
    <location>
        <begin position="28"/>
        <end position="224"/>
    </location>
</feature>
<dbReference type="PROSITE" id="PS00162">
    <property type="entry name" value="ALPHA_CA_1"/>
    <property type="match status" value="1"/>
</dbReference>
<dbReference type="Proteomes" id="UP001142489">
    <property type="component" value="Unassembled WGS sequence"/>
</dbReference>
<accession>A0A9Q0XHQ3</accession>
<keyword evidence="3 4" id="KW-0862">Zinc</keyword>
<dbReference type="PANTHER" id="PTHR18952:SF200">
    <property type="entry name" value="CARBONIC ANHYDRASE"/>
    <property type="match status" value="1"/>
</dbReference>
<organism evidence="6 7">
    <name type="scientific">Phrynocephalus forsythii</name>
    <dbReference type="NCBI Taxonomy" id="171643"/>
    <lineage>
        <taxon>Eukaryota</taxon>
        <taxon>Metazoa</taxon>
        <taxon>Chordata</taxon>
        <taxon>Craniata</taxon>
        <taxon>Vertebrata</taxon>
        <taxon>Euteleostomi</taxon>
        <taxon>Lepidosauria</taxon>
        <taxon>Squamata</taxon>
        <taxon>Bifurcata</taxon>
        <taxon>Unidentata</taxon>
        <taxon>Episquamata</taxon>
        <taxon>Toxicofera</taxon>
        <taxon>Iguania</taxon>
        <taxon>Acrodonta</taxon>
        <taxon>Agamidae</taxon>
        <taxon>Agaminae</taxon>
        <taxon>Phrynocephalus</taxon>
    </lineage>
</organism>
<comment type="function">
    <text evidence="4">Reversible hydration of carbon dioxide.</text>
</comment>
<reference evidence="6" key="1">
    <citation type="journal article" date="2023" name="DNA Res.">
        <title>Chromosome-level genome assembly of Phrynocephalus forsythii using third-generation DNA sequencing and Hi-C analysis.</title>
        <authorList>
            <person name="Qi Y."/>
            <person name="Zhao W."/>
            <person name="Zhao Y."/>
            <person name="Niu C."/>
            <person name="Cao S."/>
            <person name="Zhang Y."/>
        </authorList>
    </citation>
    <scope>NUCLEOTIDE SEQUENCE</scope>
    <source>
        <tissue evidence="6">Muscle</tissue>
    </source>
</reference>
<keyword evidence="7" id="KW-1185">Reference proteome</keyword>
<evidence type="ECO:0000256" key="2">
    <source>
        <dbReference type="ARBA" id="ARBA00022723"/>
    </source>
</evidence>
<sequence length="224" mass="25602">MGLKLILVRHVLLVALLGGFCATYAEAEVKIKPGVTISGPGLPATYSLDSFHFHWGTLNLRGSEHAIDGLQYAMELHLVHIKNNLTVEQANQDPEGYAVLAFFIKVFKFVFLPAGNSVFLNGEFSLGALLNMADLSSYYHYHGSLTTPDCNESVIWMVFPDPIEVNNKTLKKFTNSLYFSTKREKRKMQKNYRPLQPGNKRQVFFFKENETPYWPDQYTYSKKY</sequence>
<evidence type="ECO:0000313" key="6">
    <source>
        <dbReference type="EMBL" id="KAJ7314119.1"/>
    </source>
</evidence>
<evidence type="ECO:0000259" key="5">
    <source>
        <dbReference type="PROSITE" id="PS51144"/>
    </source>
</evidence>
<dbReference type="Pfam" id="PF00194">
    <property type="entry name" value="Carb_anhydrase"/>
    <property type="match status" value="1"/>
</dbReference>
<dbReference type="EC" id="4.2.1.1" evidence="4"/>
<comment type="cofactor">
    <cofactor evidence="4">
        <name>Zn(2+)</name>
        <dbReference type="ChEBI" id="CHEBI:29105"/>
    </cofactor>
</comment>
<keyword evidence="4" id="KW-0456">Lyase</keyword>
<feature type="signal peptide" evidence="4">
    <location>
        <begin position="1"/>
        <end position="27"/>
    </location>
</feature>
<dbReference type="SMART" id="SM01057">
    <property type="entry name" value="Carb_anhydrase"/>
    <property type="match status" value="1"/>
</dbReference>
<keyword evidence="2 4" id="KW-0479">Metal-binding</keyword>
<proteinExistence type="inferred from homology"/>
<keyword evidence="4" id="KW-0732">Signal</keyword>
<evidence type="ECO:0000256" key="1">
    <source>
        <dbReference type="ARBA" id="ARBA00010718"/>
    </source>
</evidence>
<comment type="catalytic activity">
    <reaction evidence="4">
        <text>hydrogencarbonate + H(+) = CO2 + H2O</text>
        <dbReference type="Rhea" id="RHEA:10748"/>
        <dbReference type="ChEBI" id="CHEBI:15377"/>
        <dbReference type="ChEBI" id="CHEBI:15378"/>
        <dbReference type="ChEBI" id="CHEBI:16526"/>
        <dbReference type="ChEBI" id="CHEBI:17544"/>
        <dbReference type="EC" id="4.2.1.1"/>
    </reaction>
</comment>
<dbReference type="EMBL" id="JAPFRF010000012">
    <property type="protein sequence ID" value="KAJ7314119.1"/>
    <property type="molecule type" value="Genomic_DNA"/>
</dbReference>
<dbReference type="GO" id="GO:0005886">
    <property type="term" value="C:plasma membrane"/>
    <property type="evidence" value="ECO:0007669"/>
    <property type="project" value="TreeGrafter"/>
</dbReference>
<protein>
    <recommendedName>
        <fullName evidence="4">Carbonic anhydrase</fullName>
        <ecNumber evidence="4">4.2.1.1</ecNumber>
    </recommendedName>
</protein>
<dbReference type="PANTHER" id="PTHR18952">
    <property type="entry name" value="CARBONIC ANHYDRASE"/>
    <property type="match status" value="1"/>
</dbReference>
<dbReference type="GO" id="GO:0008270">
    <property type="term" value="F:zinc ion binding"/>
    <property type="evidence" value="ECO:0007669"/>
    <property type="project" value="UniProtKB-UniRule"/>
</dbReference>
<evidence type="ECO:0000313" key="7">
    <source>
        <dbReference type="Proteomes" id="UP001142489"/>
    </source>
</evidence>
<dbReference type="OrthoDB" id="429145at2759"/>
<dbReference type="SUPFAM" id="SSF51069">
    <property type="entry name" value="Carbonic anhydrase"/>
    <property type="match status" value="1"/>
</dbReference>